<evidence type="ECO:0000256" key="1">
    <source>
        <dbReference type="ARBA" id="ARBA00007435"/>
    </source>
</evidence>
<dbReference type="CDD" id="cd10448">
    <property type="entry name" value="GIY-YIG_unchar_3"/>
    <property type="match status" value="1"/>
</dbReference>
<comment type="caution">
    <text evidence="3">The sequence shown here is derived from an EMBL/GenBank/DDBJ whole genome shotgun (WGS) entry which is preliminary data.</text>
</comment>
<organism evidence="3 4">
    <name type="scientific">Candidatus Magasanikbacteria bacterium RIFOXYD2_FULL_41_14</name>
    <dbReference type="NCBI Taxonomy" id="1798709"/>
    <lineage>
        <taxon>Bacteria</taxon>
        <taxon>Candidatus Magasanikiibacteriota</taxon>
    </lineage>
</organism>
<dbReference type="AlphaFoldDB" id="A0A1F6PC11"/>
<name>A0A1F6PC11_9BACT</name>
<dbReference type="InterPro" id="IPR050190">
    <property type="entry name" value="UPF0213_domain"/>
</dbReference>
<dbReference type="Gene3D" id="3.40.1440.10">
    <property type="entry name" value="GIY-YIG endonuclease"/>
    <property type="match status" value="1"/>
</dbReference>
<dbReference type="PANTHER" id="PTHR34477:SF5">
    <property type="entry name" value="BSL5627 PROTEIN"/>
    <property type="match status" value="1"/>
</dbReference>
<evidence type="ECO:0000313" key="4">
    <source>
        <dbReference type="Proteomes" id="UP000178254"/>
    </source>
</evidence>
<dbReference type="InterPro" id="IPR035901">
    <property type="entry name" value="GIY-YIG_endonuc_sf"/>
</dbReference>
<dbReference type="SMART" id="SM00465">
    <property type="entry name" value="GIYc"/>
    <property type="match status" value="1"/>
</dbReference>
<dbReference type="PANTHER" id="PTHR34477">
    <property type="entry name" value="UPF0213 PROTEIN YHBQ"/>
    <property type="match status" value="1"/>
</dbReference>
<evidence type="ECO:0000313" key="3">
    <source>
        <dbReference type="EMBL" id="OGH93702.1"/>
    </source>
</evidence>
<dbReference type="EMBL" id="MFRE01000022">
    <property type="protein sequence ID" value="OGH93702.1"/>
    <property type="molecule type" value="Genomic_DNA"/>
</dbReference>
<gene>
    <name evidence="3" type="ORF">A2538_02335</name>
</gene>
<feature type="domain" description="GIY-YIG" evidence="2">
    <location>
        <begin position="4"/>
        <end position="81"/>
    </location>
</feature>
<proteinExistence type="inferred from homology"/>
<evidence type="ECO:0000259" key="2">
    <source>
        <dbReference type="PROSITE" id="PS50164"/>
    </source>
</evidence>
<dbReference type="PROSITE" id="PS50164">
    <property type="entry name" value="GIY_YIG"/>
    <property type="match status" value="1"/>
</dbReference>
<protein>
    <recommendedName>
        <fullName evidence="2">GIY-YIG domain-containing protein</fullName>
    </recommendedName>
</protein>
<reference evidence="3 4" key="1">
    <citation type="journal article" date="2016" name="Nat. Commun.">
        <title>Thousands of microbial genomes shed light on interconnected biogeochemical processes in an aquifer system.</title>
        <authorList>
            <person name="Anantharaman K."/>
            <person name="Brown C.T."/>
            <person name="Hug L.A."/>
            <person name="Sharon I."/>
            <person name="Castelle C.J."/>
            <person name="Probst A.J."/>
            <person name="Thomas B.C."/>
            <person name="Singh A."/>
            <person name="Wilkins M.J."/>
            <person name="Karaoz U."/>
            <person name="Brodie E.L."/>
            <person name="Williams K.H."/>
            <person name="Hubbard S.S."/>
            <person name="Banfield J.F."/>
        </authorList>
    </citation>
    <scope>NUCLEOTIDE SEQUENCE [LARGE SCALE GENOMIC DNA]</scope>
</reference>
<dbReference type="InterPro" id="IPR000305">
    <property type="entry name" value="GIY-YIG_endonuc"/>
</dbReference>
<sequence>MLERRYYVYILASQKNGTLYIGLTNNLVKRIYQHKNNLIAGFTKKYNVHQLVYYEEYDNINIAISREKQMKKWERKWKLELIEKDNLLWRDLYKELNPIY</sequence>
<accession>A0A1F6PC11</accession>
<dbReference type="Pfam" id="PF01541">
    <property type="entry name" value="GIY-YIG"/>
    <property type="match status" value="1"/>
</dbReference>
<dbReference type="Proteomes" id="UP000178254">
    <property type="component" value="Unassembled WGS sequence"/>
</dbReference>
<dbReference type="SUPFAM" id="SSF82771">
    <property type="entry name" value="GIY-YIG endonuclease"/>
    <property type="match status" value="1"/>
</dbReference>
<comment type="similarity">
    <text evidence="1">Belongs to the UPF0213 family.</text>
</comment>
<dbReference type="STRING" id="1798709.A2538_02335"/>